<sequence length="48" mass="5893">MSSVPTYDLRNPFPWYEHMRLNRPVWEEQPGVWHVFRHEDVKRAPSTI</sequence>
<organism evidence="1 2">
    <name type="scientific">Alicyclobacillus acidoterrestris (strain ATCC 49025 / DSM 3922 / CIP 106132 / NCIMB 13137 / GD3B)</name>
    <dbReference type="NCBI Taxonomy" id="1356854"/>
    <lineage>
        <taxon>Bacteria</taxon>
        <taxon>Bacillati</taxon>
        <taxon>Bacillota</taxon>
        <taxon>Bacilli</taxon>
        <taxon>Bacillales</taxon>
        <taxon>Alicyclobacillaceae</taxon>
        <taxon>Alicyclobacillus</taxon>
    </lineage>
</organism>
<evidence type="ECO:0000313" key="1">
    <source>
        <dbReference type="EMBL" id="UNO49858.1"/>
    </source>
</evidence>
<dbReference type="KEGG" id="aaco:K1I37_04940"/>
<dbReference type="Proteomes" id="UP000829401">
    <property type="component" value="Chromosome"/>
</dbReference>
<keyword evidence="2" id="KW-1185">Reference proteome</keyword>
<dbReference type="Gene3D" id="3.30.43.20">
    <property type="match status" value="1"/>
</dbReference>
<proteinExistence type="predicted"/>
<protein>
    <submittedName>
        <fullName evidence="1">Uncharacterized protein</fullName>
    </submittedName>
</protein>
<reference evidence="2" key="1">
    <citation type="journal article" date="2022" name="G3 (Bethesda)">
        <title>Unveiling the complete genome sequence of Alicyclobacillus acidoterrestris DSM 3922T, a taint-producing strain.</title>
        <authorList>
            <person name="Leonardo I.C."/>
            <person name="Barreto Crespo M.T."/>
            <person name="Gaspar F.B."/>
        </authorList>
    </citation>
    <scope>NUCLEOTIDE SEQUENCE [LARGE SCALE GENOMIC DNA]</scope>
    <source>
        <strain evidence="2">DSM 3922</strain>
    </source>
</reference>
<dbReference type="OrthoDB" id="3203662at2"/>
<dbReference type="RefSeq" id="WP_021297924.1">
    <property type="nucleotide sequence ID" value="NZ_AURB01000164.1"/>
</dbReference>
<dbReference type="EMBL" id="CP080467">
    <property type="protein sequence ID" value="UNO49858.1"/>
    <property type="molecule type" value="Genomic_DNA"/>
</dbReference>
<name>T0CZX1_ALIAG</name>
<dbReference type="AlphaFoldDB" id="T0CZX1"/>
<gene>
    <name evidence="1" type="ORF">K1I37_04940</name>
</gene>
<evidence type="ECO:0000313" key="2">
    <source>
        <dbReference type="Proteomes" id="UP000829401"/>
    </source>
</evidence>
<accession>T0CZX1</accession>
<accession>A0A9E6ZIT2</accession>